<name>X1NXE3_9ZZZZ</name>
<organism evidence="5">
    <name type="scientific">marine sediment metagenome</name>
    <dbReference type="NCBI Taxonomy" id="412755"/>
    <lineage>
        <taxon>unclassified sequences</taxon>
        <taxon>metagenomes</taxon>
        <taxon>ecological metagenomes</taxon>
    </lineage>
</organism>
<dbReference type="GO" id="GO:0035598">
    <property type="term" value="F:tRNA (N(6)-L-threonylcarbamoyladenosine(37)-C(2))-methylthiotransferase activity"/>
    <property type="evidence" value="ECO:0007669"/>
    <property type="project" value="TreeGrafter"/>
</dbReference>
<evidence type="ECO:0000256" key="1">
    <source>
        <dbReference type="ARBA" id="ARBA00022490"/>
    </source>
</evidence>
<reference evidence="5" key="1">
    <citation type="journal article" date="2014" name="Front. Microbiol.">
        <title>High frequency of phylogenetically diverse reductive dehalogenase-homologous genes in deep subseafloor sedimentary metagenomes.</title>
        <authorList>
            <person name="Kawai M."/>
            <person name="Futagami T."/>
            <person name="Toyoda A."/>
            <person name="Takaki Y."/>
            <person name="Nishi S."/>
            <person name="Hori S."/>
            <person name="Arai W."/>
            <person name="Tsubouchi T."/>
            <person name="Morono Y."/>
            <person name="Uchiyama I."/>
            <person name="Ito T."/>
            <person name="Fujiyama A."/>
            <person name="Inagaki F."/>
            <person name="Takami H."/>
        </authorList>
    </citation>
    <scope>NUCLEOTIDE SEQUENCE</scope>
    <source>
        <strain evidence="5">Expedition CK06-06</strain>
    </source>
</reference>
<dbReference type="GO" id="GO:0051539">
    <property type="term" value="F:4 iron, 4 sulfur cluster binding"/>
    <property type="evidence" value="ECO:0007669"/>
    <property type="project" value="UniProtKB-KW"/>
</dbReference>
<feature type="non-terminal residue" evidence="5">
    <location>
        <position position="135"/>
    </location>
</feature>
<dbReference type="InterPro" id="IPR038135">
    <property type="entry name" value="Methylthiotransferase_N_sf"/>
</dbReference>
<gene>
    <name evidence="5" type="ORF">S06H3_60911</name>
</gene>
<dbReference type="GO" id="GO:0046872">
    <property type="term" value="F:metal ion binding"/>
    <property type="evidence" value="ECO:0007669"/>
    <property type="project" value="UniProtKB-KW"/>
</dbReference>
<keyword evidence="3" id="KW-0819">tRNA processing</keyword>
<evidence type="ECO:0000259" key="4">
    <source>
        <dbReference type="PROSITE" id="PS51449"/>
    </source>
</evidence>
<dbReference type="PROSITE" id="PS51449">
    <property type="entry name" value="MTTASE_N"/>
    <property type="match status" value="1"/>
</dbReference>
<accession>X1NXE3</accession>
<dbReference type="Gene3D" id="3.40.50.12160">
    <property type="entry name" value="Methylthiotransferase, N-terminal domain"/>
    <property type="match status" value="1"/>
</dbReference>
<comment type="caution">
    <text evidence="5">The sequence shown here is derived from an EMBL/GenBank/DDBJ whole genome shotgun (WGS) entry which is preliminary data.</text>
</comment>
<dbReference type="EMBL" id="BARV01039824">
    <property type="protein sequence ID" value="GAI48263.1"/>
    <property type="molecule type" value="Genomic_DNA"/>
</dbReference>
<dbReference type="Pfam" id="PF00919">
    <property type="entry name" value="UPF0004"/>
    <property type="match status" value="1"/>
</dbReference>
<keyword evidence="1" id="KW-0963">Cytoplasm</keyword>
<dbReference type="PANTHER" id="PTHR11918:SF45">
    <property type="entry name" value="THREONYLCARBAMOYLADENOSINE TRNA METHYLTHIOTRANSFERASE"/>
    <property type="match status" value="1"/>
</dbReference>
<proteinExistence type="predicted"/>
<keyword evidence="2" id="KW-0808">Transferase</keyword>
<protein>
    <recommendedName>
        <fullName evidence="4">MTTase N-terminal domain-containing protein</fullName>
    </recommendedName>
</protein>
<dbReference type="InterPro" id="IPR013848">
    <property type="entry name" value="Methylthiotransferase_N"/>
</dbReference>
<feature type="domain" description="MTTase N-terminal" evidence="4">
    <location>
        <begin position="8"/>
        <end position="120"/>
    </location>
</feature>
<dbReference type="FunFam" id="3.40.50.12160:FF:000004">
    <property type="entry name" value="Threonylcarbamoyladenosine tRNA methylthiotransferase MtaB"/>
    <property type="match status" value="1"/>
</dbReference>
<dbReference type="AlphaFoldDB" id="X1NXE3"/>
<evidence type="ECO:0000313" key="5">
    <source>
        <dbReference type="EMBL" id="GAI48263.1"/>
    </source>
</evidence>
<evidence type="ECO:0000256" key="2">
    <source>
        <dbReference type="ARBA" id="ARBA00022679"/>
    </source>
</evidence>
<dbReference type="PANTHER" id="PTHR11918">
    <property type="entry name" value="RADICAL SAM PROTEINS"/>
    <property type="match status" value="1"/>
</dbReference>
<sequence length="135" mass="14741">MSQRNGSTTVALDSIGCKLNQAETEFLAKQLAEAGYWLVPSADKADIYILNTCTVTHIADRKSRHLLRLAHRRNPGALLIAIGCYAQRAHQELAQIEGVNLVLGNDEKPHLLRLVEECGCISSPASIGKDSPICY</sequence>
<evidence type="ECO:0000256" key="3">
    <source>
        <dbReference type="ARBA" id="ARBA00022694"/>
    </source>
</evidence>